<proteinExistence type="predicted"/>
<keyword evidence="1" id="KW-0732">Signal</keyword>
<feature type="chain" id="PRO_5002048218" evidence="1">
    <location>
        <begin position="27"/>
        <end position="92"/>
    </location>
</feature>
<evidence type="ECO:0000256" key="1">
    <source>
        <dbReference type="SAM" id="SignalP"/>
    </source>
</evidence>
<sequence length="92" mass="9900">MMAAKHFLVLVVSLVALLLLASPCSQILESAICMTLSGRAASAKLCRLKPSPNISSVGLLPANISIKVTPRLYTSPYVDTQALLHILEQRIQ</sequence>
<dbReference type="AlphaFoldDB" id="A0A0A9HHI5"/>
<accession>A0A0A9HHI5</accession>
<evidence type="ECO:0000313" key="2">
    <source>
        <dbReference type="EMBL" id="JAE34331.1"/>
    </source>
</evidence>
<reference evidence="2" key="2">
    <citation type="journal article" date="2015" name="Data Brief">
        <title>Shoot transcriptome of the giant reed, Arundo donax.</title>
        <authorList>
            <person name="Barrero R.A."/>
            <person name="Guerrero F.D."/>
            <person name="Moolhuijzen P."/>
            <person name="Goolsby J.A."/>
            <person name="Tidwell J."/>
            <person name="Bellgard S.E."/>
            <person name="Bellgard M.I."/>
        </authorList>
    </citation>
    <scope>NUCLEOTIDE SEQUENCE</scope>
    <source>
        <tissue evidence="2">Shoot tissue taken approximately 20 cm above the soil surface</tissue>
    </source>
</reference>
<name>A0A0A9HHI5_ARUDO</name>
<protein>
    <submittedName>
        <fullName evidence="2">Uncharacterized protein</fullName>
    </submittedName>
</protein>
<organism evidence="2">
    <name type="scientific">Arundo donax</name>
    <name type="common">Giant reed</name>
    <name type="synonym">Donax arundinaceus</name>
    <dbReference type="NCBI Taxonomy" id="35708"/>
    <lineage>
        <taxon>Eukaryota</taxon>
        <taxon>Viridiplantae</taxon>
        <taxon>Streptophyta</taxon>
        <taxon>Embryophyta</taxon>
        <taxon>Tracheophyta</taxon>
        <taxon>Spermatophyta</taxon>
        <taxon>Magnoliopsida</taxon>
        <taxon>Liliopsida</taxon>
        <taxon>Poales</taxon>
        <taxon>Poaceae</taxon>
        <taxon>PACMAD clade</taxon>
        <taxon>Arundinoideae</taxon>
        <taxon>Arundineae</taxon>
        <taxon>Arundo</taxon>
    </lineage>
</organism>
<dbReference type="EMBL" id="GBRH01163565">
    <property type="protein sequence ID" value="JAE34331.1"/>
    <property type="molecule type" value="Transcribed_RNA"/>
</dbReference>
<reference evidence="2" key="1">
    <citation type="submission" date="2014-09" db="EMBL/GenBank/DDBJ databases">
        <authorList>
            <person name="Magalhaes I.L.F."/>
            <person name="Oliveira U."/>
            <person name="Santos F.R."/>
            <person name="Vidigal T.H.D.A."/>
            <person name="Brescovit A.D."/>
            <person name="Santos A.J."/>
        </authorList>
    </citation>
    <scope>NUCLEOTIDE SEQUENCE</scope>
    <source>
        <tissue evidence="2">Shoot tissue taken approximately 20 cm above the soil surface</tissue>
    </source>
</reference>
<feature type="signal peptide" evidence="1">
    <location>
        <begin position="1"/>
        <end position="26"/>
    </location>
</feature>